<dbReference type="InterPro" id="IPR002656">
    <property type="entry name" value="Acyl_transf_3_dom"/>
</dbReference>
<feature type="transmembrane region" description="Helical" evidence="1">
    <location>
        <begin position="292"/>
        <end position="314"/>
    </location>
</feature>
<dbReference type="Pfam" id="PF01757">
    <property type="entry name" value="Acyl_transf_3"/>
    <property type="match status" value="1"/>
</dbReference>
<gene>
    <name evidence="3" type="ORF">LDZ35_10105</name>
    <name evidence="4" type="ORF">SAMN05216250_1639</name>
</gene>
<evidence type="ECO:0000259" key="2">
    <source>
        <dbReference type="Pfam" id="PF01757"/>
    </source>
</evidence>
<feature type="transmembrane region" description="Helical" evidence="1">
    <location>
        <begin position="42"/>
        <end position="62"/>
    </location>
</feature>
<dbReference type="EMBL" id="FOUM01000063">
    <property type="protein sequence ID" value="SFO08363.1"/>
    <property type="molecule type" value="Genomic_DNA"/>
</dbReference>
<dbReference type="Proteomes" id="UP000183766">
    <property type="component" value="Unassembled WGS sequence"/>
</dbReference>
<dbReference type="PANTHER" id="PTHR37312">
    <property type="entry name" value="MEMBRANE-BOUND ACYLTRANSFERASE YKRP-RELATED"/>
    <property type="match status" value="1"/>
</dbReference>
<keyword evidence="4" id="KW-0012">Acyltransferase</keyword>
<keyword evidence="1" id="KW-1133">Transmembrane helix</keyword>
<protein>
    <submittedName>
        <fullName evidence="3 4">Acyltransferase</fullName>
    </submittedName>
</protein>
<feature type="transmembrane region" description="Helical" evidence="1">
    <location>
        <begin position="159"/>
        <end position="179"/>
    </location>
</feature>
<accession>A0A1I5EAL2</accession>
<feature type="domain" description="Acyltransferase 3" evidence="2">
    <location>
        <begin position="45"/>
        <end position="338"/>
    </location>
</feature>
<feature type="transmembrane region" description="Helical" evidence="1">
    <location>
        <begin position="237"/>
        <end position="255"/>
    </location>
</feature>
<name>A0A1I5EAL2_9BACE</name>
<reference evidence="3" key="2">
    <citation type="submission" date="2023-08" db="EMBL/GenBank/DDBJ databases">
        <title>Mucin Metabolism Genes Underlie the Key Renovations of Bacteroides xylanisolvens Genomes in Captive Great Apes.</title>
        <authorList>
            <person name="Nishida A.H."/>
        </authorList>
    </citation>
    <scope>NUCLEOTIDE SEQUENCE</scope>
    <source>
        <strain evidence="3">P19.10B</strain>
    </source>
</reference>
<keyword evidence="1" id="KW-0812">Transmembrane</keyword>
<evidence type="ECO:0000256" key="1">
    <source>
        <dbReference type="SAM" id="Phobius"/>
    </source>
</evidence>
<evidence type="ECO:0000313" key="5">
    <source>
        <dbReference type="Proteomes" id="UP000183766"/>
    </source>
</evidence>
<reference evidence="4 5" key="1">
    <citation type="submission" date="2016-10" db="EMBL/GenBank/DDBJ databases">
        <authorList>
            <person name="de Groot N.N."/>
        </authorList>
    </citation>
    <scope>NUCLEOTIDE SEQUENCE [LARGE SCALE GENOMIC DNA]</scope>
    <source>
        <strain evidence="4 5">NLAE-zl-C202</strain>
    </source>
</reference>
<organism evidence="4 5">
    <name type="scientific">Bacteroides xylanisolvens</name>
    <dbReference type="NCBI Taxonomy" id="371601"/>
    <lineage>
        <taxon>Bacteria</taxon>
        <taxon>Pseudomonadati</taxon>
        <taxon>Bacteroidota</taxon>
        <taxon>Bacteroidia</taxon>
        <taxon>Bacteroidales</taxon>
        <taxon>Bacteroidaceae</taxon>
        <taxon>Bacteroides</taxon>
    </lineage>
</organism>
<feature type="transmembrane region" description="Helical" evidence="1">
    <location>
        <begin position="186"/>
        <end position="203"/>
    </location>
</feature>
<feature type="transmembrane region" description="Helical" evidence="1">
    <location>
        <begin position="74"/>
        <end position="92"/>
    </location>
</feature>
<feature type="transmembrane region" description="Helical" evidence="1">
    <location>
        <begin position="209"/>
        <end position="225"/>
    </location>
</feature>
<feature type="transmembrane region" description="Helical" evidence="1">
    <location>
        <begin position="112"/>
        <end position="132"/>
    </location>
</feature>
<evidence type="ECO:0000313" key="4">
    <source>
        <dbReference type="EMBL" id="SFO08363.1"/>
    </source>
</evidence>
<sequence>MKDTMGIGDDSSLSSCASSVIGEGISEKHYSSLKCSKKKHSILVDNLCVFAMLLVLIGHADVVDHYRTLWIYKWVYLFHMPLFFCVSGYLFALTESYSLKVSTFVRKKTFRLLIPLVVITTIGFLLKSQIGIAAERPVSTDFISYLHCFLYPNDNPVAYLWFLTVLFEIQILIFVYYNFLAINVKWLLPIAIVAFYIIPEINFLYVSQAIYYIVFFVCGILFCRYEKEVIDYLHLRSWGMMILLGVLSVSSPYIILPIYFAIIYALIGIFFSISLVLNLQKKNIKIFPKLRKYTYTIFLLSWFSQSFCRTVLMSHFNFSYWPYITVISFISGLFISYGIGAVASRYLKTGVLARFLRISMGL</sequence>
<dbReference type="AlphaFoldDB" id="A0A1I5EAL2"/>
<dbReference type="EMBL" id="JAIWWW010000024">
    <property type="protein sequence ID" value="MCA4523563.1"/>
    <property type="molecule type" value="Genomic_DNA"/>
</dbReference>
<proteinExistence type="predicted"/>
<feature type="transmembrane region" description="Helical" evidence="1">
    <location>
        <begin position="320"/>
        <end position="347"/>
    </location>
</feature>
<dbReference type="RefSeq" id="WP_074911397.1">
    <property type="nucleotide sequence ID" value="NZ_CP072212.1"/>
</dbReference>
<dbReference type="PANTHER" id="PTHR37312:SF1">
    <property type="entry name" value="MEMBRANE-BOUND ACYLTRANSFERASE YKRP-RELATED"/>
    <property type="match status" value="1"/>
</dbReference>
<dbReference type="Proteomes" id="UP001197958">
    <property type="component" value="Unassembled WGS sequence"/>
</dbReference>
<dbReference type="InterPro" id="IPR052734">
    <property type="entry name" value="Nod_factor_acetyltransferase"/>
</dbReference>
<feature type="transmembrane region" description="Helical" evidence="1">
    <location>
        <begin position="261"/>
        <end position="280"/>
    </location>
</feature>
<keyword evidence="1" id="KW-0472">Membrane</keyword>
<keyword evidence="4" id="KW-0808">Transferase</keyword>
<evidence type="ECO:0000313" key="3">
    <source>
        <dbReference type="EMBL" id="MCA4523563.1"/>
    </source>
</evidence>
<dbReference type="GO" id="GO:0016747">
    <property type="term" value="F:acyltransferase activity, transferring groups other than amino-acyl groups"/>
    <property type="evidence" value="ECO:0007669"/>
    <property type="project" value="InterPro"/>
</dbReference>